<dbReference type="RefSeq" id="XP_012187423.1">
    <property type="nucleotide sequence ID" value="XM_012332033.1"/>
</dbReference>
<protein>
    <submittedName>
        <fullName evidence="2">Uncharacterized protein</fullName>
    </submittedName>
</protein>
<evidence type="ECO:0000313" key="2">
    <source>
        <dbReference type="EMBL" id="GAC93836.1"/>
    </source>
</evidence>
<organism evidence="2 3">
    <name type="scientific">Pseudozyma hubeiensis (strain SY62)</name>
    <name type="common">Yeast</name>
    <dbReference type="NCBI Taxonomy" id="1305764"/>
    <lineage>
        <taxon>Eukaryota</taxon>
        <taxon>Fungi</taxon>
        <taxon>Dikarya</taxon>
        <taxon>Basidiomycota</taxon>
        <taxon>Ustilaginomycotina</taxon>
        <taxon>Ustilaginomycetes</taxon>
        <taxon>Ustilaginales</taxon>
        <taxon>Ustilaginaceae</taxon>
        <taxon>Pseudozyma</taxon>
    </lineage>
</organism>
<reference evidence="3" key="1">
    <citation type="journal article" date="2013" name="Genome Announc.">
        <title>Draft genome sequence of the basidiomycetous yeast-like fungus Pseudozyma hubeiensis SY62, which produces an abundant amount of the biosurfactant mannosylerythritol lipids.</title>
        <authorList>
            <person name="Konishi M."/>
            <person name="Hatada Y."/>
            <person name="Horiuchi J."/>
        </authorList>
    </citation>
    <scope>NUCLEOTIDE SEQUENCE [LARGE SCALE GENOMIC DNA]</scope>
    <source>
        <strain evidence="3">SY62</strain>
    </source>
</reference>
<keyword evidence="3" id="KW-1185">Reference proteome</keyword>
<feature type="region of interest" description="Disordered" evidence="1">
    <location>
        <begin position="177"/>
        <end position="198"/>
    </location>
</feature>
<dbReference type="HOGENOM" id="CLU_1120552_0_0_1"/>
<proteinExistence type="predicted"/>
<evidence type="ECO:0000256" key="1">
    <source>
        <dbReference type="SAM" id="MobiDB-lite"/>
    </source>
</evidence>
<dbReference type="EMBL" id="DF238778">
    <property type="protein sequence ID" value="GAC93836.1"/>
    <property type="molecule type" value="Genomic_DNA"/>
</dbReference>
<dbReference type="AlphaFoldDB" id="R9NYS9"/>
<dbReference type="GeneID" id="24106702"/>
<dbReference type="Proteomes" id="UP000014071">
    <property type="component" value="Unassembled WGS sequence"/>
</dbReference>
<evidence type="ECO:0000313" key="3">
    <source>
        <dbReference type="Proteomes" id="UP000014071"/>
    </source>
</evidence>
<sequence>MGRCDCSRRSLLQTFRGEAATYEAATYEGSETTKLCWNDDEVLSYRRRKFRYVALRCTAVGRAETSDRGQVATSEISDVPCMVGRRCCRIASVLKRMLRRGLQDDDAMKRSDQSGPCHTHAHMHACKWPPPRTSSGHEPNCRRTHKRGLGELRANTHHSAAKLKFQKFRREVQLTTSTRSGTAQLASRHNEYLKRPPSLDEKEHCSCRLLQLEAAFRHGSNRIFRNRVFVIRLQCVRPIETTDIGHAD</sequence>
<accession>R9NYS9</accession>
<gene>
    <name evidence="2" type="ORF">PHSY_001401</name>
</gene>
<feature type="compositionally biased region" description="Basic and acidic residues" evidence="1">
    <location>
        <begin position="188"/>
        <end position="198"/>
    </location>
</feature>
<feature type="compositionally biased region" description="Polar residues" evidence="1">
    <location>
        <begin position="177"/>
        <end position="187"/>
    </location>
</feature>
<name>R9NYS9_PSEHS</name>